<dbReference type="InterPro" id="IPR004114">
    <property type="entry name" value="THUMP_dom"/>
</dbReference>
<accession>A0A7J3ZJL3</accession>
<dbReference type="GO" id="GO:0052837">
    <property type="term" value="P:thiazole biosynthetic process"/>
    <property type="evidence" value="ECO:0007669"/>
    <property type="project" value="TreeGrafter"/>
</dbReference>
<dbReference type="Gene3D" id="3.30.2130.30">
    <property type="match status" value="1"/>
</dbReference>
<feature type="domain" description="THUMP" evidence="2">
    <location>
        <begin position="58"/>
        <end position="162"/>
    </location>
</feature>
<dbReference type="SUPFAM" id="SSF75217">
    <property type="entry name" value="alpha/beta knot"/>
    <property type="match status" value="1"/>
</dbReference>
<dbReference type="PANTHER" id="PTHR43209">
    <property type="entry name" value="TRNA SULFURTRANSFERASE"/>
    <property type="match status" value="1"/>
</dbReference>
<keyword evidence="1" id="KW-0694">RNA-binding</keyword>
<dbReference type="PANTHER" id="PTHR43209:SF1">
    <property type="entry name" value="TRNA SULFURTRANSFERASE"/>
    <property type="match status" value="1"/>
</dbReference>
<dbReference type="SMART" id="SM00981">
    <property type="entry name" value="THUMP"/>
    <property type="match status" value="1"/>
</dbReference>
<evidence type="ECO:0000256" key="1">
    <source>
        <dbReference type="PROSITE-ProRule" id="PRU00529"/>
    </source>
</evidence>
<dbReference type="InterPro" id="IPR050102">
    <property type="entry name" value="tRNA_sulfurtransferase_ThiI"/>
</dbReference>
<dbReference type="PROSITE" id="PS51165">
    <property type="entry name" value="THUMP"/>
    <property type="match status" value="1"/>
</dbReference>
<reference evidence="3" key="1">
    <citation type="journal article" date="2020" name="mSystems">
        <title>Genome- and Community-Level Interaction Insights into Carbon Utilization and Element Cycling Functions of Hydrothermarchaeota in Hydrothermal Sediment.</title>
        <authorList>
            <person name="Zhou Z."/>
            <person name="Liu Y."/>
            <person name="Xu W."/>
            <person name="Pan J."/>
            <person name="Luo Z.H."/>
            <person name="Li M."/>
        </authorList>
    </citation>
    <scope>NUCLEOTIDE SEQUENCE [LARGE SCALE GENOMIC DNA]</scope>
    <source>
        <strain evidence="3">SpSt-1116</strain>
    </source>
</reference>
<dbReference type="InterPro" id="IPR029028">
    <property type="entry name" value="Alpha/beta_knot_MTases"/>
</dbReference>
<evidence type="ECO:0000313" key="3">
    <source>
        <dbReference type="EMBL" id="HHQ80248.1"/>
    </source>
</evidence>
<dbReference type="InterPro" id="IPR025849">
    <property type="entry name" value="MJ0421-like_SPOUT_MTase"/>
</dbReference>
<name>A0A7J3ZJL3_9CREN</name>
<dbReference type="Pfam" id="PF14419">
    <property type="entry name" value="SPOUT_MTase_2"/>
    <property type="match status" value="1"/>
</dbReference>
<dbReference type="EMBL" id="DRZC01000030">
    <property type="protein sequence ID" value="HHQ80248.1"/>
    <property type="molecule type" value="Genomic_DNA"/>
</dbReference>
<dbReference type="GO" id="GO:0005829">
    <property type="term" value="C:cytosol"/>
    <property type="evidence" value="ECO:0007669"/>
    <property type="project" value="TreeGrafter"/>
</dbReference>
<sequence>MEKGDLCSYRVFATTQIGMEEIAASYLEEQFENLKVLTAPLGFKGIVLVGGTNEDPQILAERVLKATSYIEKAFPIQECVEAEIESIANAAASLAEKYVSSNEKFAVRTVRRGTHSFTSIDVNVRVGAEVQKRTNATVDLEDPDKVVFINILANTAYISLLPGSAFFKKDLKKKPRFQDVFRRMIVAQEPYIGDDNASYNMGARIGRGLQNYEIGEYYVALTKPVPASPLSWFLKGVLEGIESRYSVQVKSYGRKSVKTKVYVYEMHTLVRMFRRHPIVVLEPEGKSVTKVASRLKELLMGSRRPVLLLGSREGVPTGIYRFADLIVDVAPGITLSTEYALPTALGAFEMILGESEG</sequence>
<dbReference type="SUPFAM" id="SSF143437">
    <property type="entry name" value="THUMP domain-like"/>
    <property type="match status" value="1"/>
</dbReference>
<dbReference type="GO" id="GO:0003723">
    <property type="term" value="F:RNA binding"/>
    <property type="evidence" value="ECO:0007669"/>
    <property type="project" value="UniProtKB-UniRule"/>
</dbReference>
<proteinExistence type="predicted"/>
<dbReference type="Pfam" id="PF02926">
    <property type="entry name" value="THUMP"/>
    <property type="match status" value="1"/>
</dbReference>
<dbReference type="GO" id="GO:0002937">
    <property type="term" value="P:tRNA 4-thiouridine biosynthesis"/>
    <property type="evidence" value="ECO:0007669"/>
    <property type="project" value="TreeGrafter"/>
</dbReference>
<comment type="caution">
    <text evidence="3">The sequence shown here is derived from an EMBL/GenBank/DDBJ whole genome shotgun (WGS) entry which is preliminary data.</text>
</comment>
<protein>
    <submittedName>
        <fullName evidence="3">RNA-binding protein</fullName>
    </submittedName>
</protein>
<gene>
    <name evidence="3" type="ORF">ENM78_02125</name>
</gene>
<evidence type="ECO:0000259" key="2">
    <source>
        <dbReference type="PROSITE" id="PS51165"/>
    </source>
</evidence>
<organism evidence="3">
    <name type="scientific">Fervidicoccus fontis</name>
    <dbReference type="NCBI Taxonomy" id="683846"/>
    <lineage>
        <taxon>Archaea</taxon>
        <taxon>Thermoproteota</taxon>
        <taxon>Thermoprotei</taxon>
        <taxon>Fervidicoccales</taxon>
        <taxon>Fervidicoccaceae</taxon>
        <taxon>Fervidicoccus</taxon>
    </lineage>
</organism>
<dbReference type="AlphaFoldDB" id="A0A7J3ZJL3"/>